<dbReference type="AlphaFoldDB" id="A0A5B7FHC6"/>
<name>A0A5B7FHC6_PORTR</name>
<comment type="caution">
    <text evidence="1">The sequence shown here is derived from an EMBL/GenBank/DDBJ whole genome shotgun (WGS) entry which is preliminary data.</text>
</comment>
<reference evidence="1 2" key="1">
    <citation type="submission" date="2019-05" db="EMBL/GenBank/DDBJ databases">
        <title>Another draft genome of Portunus trituberculatus and its Hox gene families provides insights of decapod evolution.</title>
        <authorList>
            <person name="Jeong J.-H."/>
            <person name="Song I."/>
            <person name="Kim S."/>
            <person name="Choi T."/>
            <person name="Kim D."/>
            <person name="Ryu S."/>
            <person name="Kim W."/>
        </authorList>
    </citation>
    <scope>NUCLEOTIDE SEQUENCE [LARGE SCALE GENOMIC DNA]</scope>
    <source>
        <tissue evidence="1">Muscle</tissue>
    </source>
</reference>
<accession>A0A5B7FHC6</accession>
<evidence type="ECO:0000313" key="1">
    <source>
        <dbReference type="EMBL" id="MPC46641.1"/>
    </source>
</evidence>
<dbReference type="Proteomes" id="UP000324222">
    <property type="component" value="Unassembled WGS sequence"/>
</dbReference>
<dbReference type="EMBL" id="VSRR010007308">
    <property type="protein sequence ID" value="MPC46641.1"/>
    <property type="molecule type" value="Genomic_DNA"/>
</dbReference>
<keyword evidence="2" id="KW-1185">Reference proteome</keyword>
<gene>
    <name evidence="1" type="ORF">E2C01_040365</name>
</gene>
<organism evidence="1 2">
    <name type="scientific">Portunus trituberculatus</name>
    <name type="common">Swimming crab</name>
    <name type="synonym">Neptunus trituberculatus</name>
    <dbReference type="NCBI Taxonomy" id="210409"/>
    <lineage>
        <taxon>Eukaryota</taxon>
        <taxon>Metazoa</taxon>
        <taxon>Ecdysozoa</taxon>
        <taxon>Arthropoda</taxon>
        <taxon>Crustacea</taxon>
        <taxon>Multicrustacea</taxon>
        <taxon>Malacostraca</taxon>
        <taxon>Eumalacostraca</taxon>
        <taxon>Eucarida</taxon>
        <taxon>Decapoda</taxon>
        <taxon>Pleocyemata</taxon>
        <taxon>Brachyura</taxon>
        <taxon>Eubrachyura</taxon>
        <taxon>Portunoidea</taxon>
        <taxon>Portunidae</taxon>
        <taxon>Portuninae</taxon>
        <taxon>Portunus</taxon>
    </lineage>
</organism>
<proteinExistence type="predicted"/>
<protein>
    <submittedName>
        <fullName evidence="1">Uncharacterized protein</fullName>
    </submittedName>
</protein>
<evidence type="ECO:0000313" key="2">
    <source>
        <dbReference type="Proteomes" id="UP000324222"/>
    </source>
</evidence>
<sequence>MAFCHRLTETLGTAARRGARRDARRSEALHWGWHGRRESHDSMPPRTRLAERVLAWAAPPDNYCPAARPPMPASPIALRALTLKLTSIIRRAYGGEGWPGTPADWCPRTAGPARPYTSLAVERGGA</sequence>